<keyword evidence="3" id="KW-1185">Reference proteome</keyword>
<proteinExistence type="predicted"/>
<evidence type="ECO:0000256" key="1">
    <source>
        <dbReference type="SAM" id="MobiDB-lite"/>
    </source>
</evidence>
<dbReference type="Proteomes" id="UP000215914">
    <property type="component" value="Unassembled WGS sequence"/>
</dbReference>
<dbReference type="Gramene" id="mRNA:HanXRQr2_Chr03g0103071">
    <property type="protein sequence ID" value="CDS:HanXRQr2_Chr03g0103071.1"/>
    <property type="gene ID" value="HanXRQr2_Chr03g0103071"/>
</dbReference>
<reference evidence="2" key="2">
    <citation type="submission" date="2020-06" db="EMBL/GenBank/DDBJ databases">
        <title>Helianthus annuus Genome sequencing and assembly Release 2.</title>
        <authorList>
            <person name="Gouzy J."/>
            <person name="Langlade N."/>
            <person name="Munos S."/>
        </authorList>
    </citation>
    <scope>NUCLEOTIDE SEQUENCE</scope>
    <source>
        <tissue evidence="2">Leaves</tissue>
    </source>
</reference>
<dbReference type="AlphaFoldDB" id="A0A9K3JE60"/>
<feature type="compositionally biased region" description="Basic and acidic residues" evidence="1">
    <location>
        <begin position="110"/>
        <end position="120"/>
    </location>
</feature>
<evidence type="ECO:0000313" key="3">
    <source>
        <dbReference type="Proteomes" id="UP000215914"/>
    </source>
</evidence>
<evidence type="ECO:0000313" key="2">
    <source>
        <dbReference type="EMBL" id="KAF5813808.1"/>
    </source>
</evidence>
<protein>
    <submittedName>
        <fullName evidence="2">Uncharacterized protein</fullName>
    </submittedName>
</protein>
<comment type="caution">
    <text evidence="2">The sequence shown here is derived from an EMBL/GenBank/DDBJ whole genome shotgun (WGS) entry which is preliminary data.</text>
</comment>
<gene>
    <name evidence="2" type="ORF">HanXRQr2_Chr03g0103071</name>
</gene>
<accession>A0A9K3JE60</accession>
<feature type="region of interest" description="Disordered" evidence="1">
    <location>
        <begin position="145"/>
        <end position="165"/>
    </location>
</feature>
<feature type="compositionally biased region" description="Basic and acidic residues" evidence="1">
    <location>
        <begin position="148"/>
        <end position="165"/>
    </location>
</feature>
<feature type="compositionally biased region" description="Basic residues" evidence="1">
    <location>
        <begin position="90"/>
        <end position="100"/>
    </location>
</feature>
<feature type="region of interest" description="Disordered" evidence="1">
    <location>
        <begin position="1"/>
        <end position="25"/>
    </location>
</feature>
<sequence length="361" mass="40608">MDNETLRILNVYRGQPTEPPSRKEFAAITKSDYQATADDKWRHDNSNSVFEMKKMSLYEPMRSKWWVRLDDKKKKKTPTPRTPEAPTPKPAKRTPKKKKTPTTPQLVDKPPNDEAQHVDDNVAGGDNEIFSDEIENIIAAQDATKAAKNAEKVSGEAGGEKTGGEKVETVKEAFEEGVVHTDSSETESDIDLTEIAPTTGHKGKRDRKAGPSRKRKNSDDEDATYVPSPAEVEKIKKGRGKMKRKAQLTGENLRKLKIRKTTTKAVKDTIGESVQIPAERVESVAVEVPVQSEFRIATPPTSPIQETMLVQMEVHVTTLLSNQRTLKNQAQQRRKLQLQSNKVLIKVFLMFHITLMLVRHI</sequence>
<organism evidence="2 3">
    <name type="scientific">Helianthus annuus</name>
    <name type="common">Common sunflower</name>
    <dbReference type="NCBI Taxonomy" id="4232"/>
    <lineage>
        <taxon>Eukaryota</taxon>
        <taxon>Viridiplantae</taxon>
        <taxon>Streptophyta</taxon>
        <taxon>Embryophyta</taxon>
        <taxon>Tracheophyta</taxon>
        <taxon>Spermatophyta</taxon>
        <taxon>Magnoliopsida</taxon>
        <taxon>eudicotyledons</taxon>
        <taxon>Gunneridae</taxon>
        <taxon>Pentapetalae</taxon>
        <taxon>asterids</taxon>
        <taxon>campanulids</taxon>
        <taxon>Asterales</taxon>
        <taxon>Asteraceae</taxon>
        <taxon>Asteroideae</taxon>
        <taxon>Heliantheae alliance</taxon>
        <taxon>Heliantheae</taxon>
        <taxon>Helianthus</taxon>
    </lineage>
</organism>
<feature type="compositionally biased region" description="Pro residues" evidence="1">
    <location>
        <begin position="80"/>
        <end position="89"/>
    </location>
</feature>
<reference evidence="2" key="1">
    <citation type="journal article" date="2017" name="Nature">
        <title>The sunflower genome provides insights into oil metabolism, flowering and Asterid evolution.</title>
        <authorList>
            <person name="Badouin H."/>
            <person name="Gouzy J."/>
            <person name="Grassa C.J."/>
            <person name="Murat F."/>
            <person name="Staton S.E."/>
            <person name="Cottret L."/>
            <person name="Lelandais-Briere C."/>
            <person name="Owens G.L."/>
            <person name="Carrere S."/>
            <person name="Mayjonade B."/>
            <person name="Legrand L."/>
            <person name="Gill N."/>
            <person name="Kane N.C."/>
            <person name="Bowers J.E."/>
            <person name="Hubner S."/>
            <person name="Bellec A."/>
            <person name="Berard A."/>
            <person name="Berges H."/>
            <person name="Blanchet N."/>
            <person name="Boniface M.C."/>
            <person name="Brunel D."/>
            <person name="Catrice O."/>
            <person name="Chaidir N."/>
            <person name="Claudel C."/>
            <person name="Donnadieu C."/>
            <person name="Faraut T."/>
            <person name="Fievet G."/>
            <person name="Helmstetter N."/>
            <person name="King M."/>
            <person name="Knapp S.J."/>
            <person name="Lai Z."/>
            <person name="Le Paslier M.C."/>
            <person name="Lippi Y."/>
            <person name="Lorenzon L."/>
            <person name="Mandel J.R."/>
            <person name="Marage G."/>
            <person name="Marchand G."/>
            <person name="Marquand E."/>
            <person name="Bret-Mestries E."/>
            <person name="Morien E."/>
            <person name="Nambeesan S."/>
            <person name="Nguyen T."/>
            <person name="Pegot-Espagnet P."/>
            <person name="Pouilly N."/>
            <person name="Raftis F."/>
            <person name="Sallet E."/>
            <person name="Schiex T."/>
            <person name="Thomas J."/>
            <person name="Vandecasteele C."/>
            <person name="Vares D."/>
            <person name="Vear F."/>
            <person name="Vautrin S."/>
            <person name="Crespi M."/>
            <person name="Mangin B."/>
            <person name="Burke J.M."/>
            <person name="Salse J."/>
            <person name="Munos S."/>
            <person name="Vincourt P."/>
            <person name="Rieseberg L.H."/>
            <person name="Langlade N.B."/>
        </authorList>
    </citation>
    <scope>NUCLEOTIDE SEQUENCE</scope>
    <source>
        <tissue evidence="2">Leaves</tissue>
    </source>
</reference>
<name>A0A9K3JE60_HELAN</name>
<feature type="region of interest" description="Disordered" evidence="1">
    <location>
        <begin position="67"/>
        <end position="127"/>
    </location>
</feature>
<dbReference type="EMBL" id="MNCJ02000318">
    <property type="protein sequence ID" value="KAF5813808.1"/>
    <property type="molecule type" value="Genomic_DNA"/>
</dbReference>
<feature type="region of interest" description="Disordered" evidence="1">
    <location>
        <begin position="178"/>
        <end position="227"/>
    </location>
</feature>
<feature type="compositionally biased region" description="Basic residues" evidence="1">
    <location>
        <begin position="201"/>
        <end position="216"/>
    </location>
</feature>